<evidence type="ECO:0000256" key="1">
    <source>
        <dbReference type="SAM" id="MobiDB-lite"/>
    </source>
</evidence>
<dbReference type="PANTHER" id="PTHR10378">
    <property type="entry name" value="LIM DOMAIN-BINDING PROTEIN"/>
    <property type="match status" value="1"/>
</dbReference>
<protein>
    <submittedName>
        <fullName evidence="2">Uncharacterized protein</fullName>
    </submittedName>
</protein>
<dbReference type="OrthoDB" id="774557at2759"/>
<evidence type="ECO:0000313" key="3">
    <source>
        <dbReference type="Proteomes" id="UP000696280"/>
    </source>
</evidence>
<dbReference type="Pfam" id="PF01803">
    <property type="entry name" value="LIM_bind"/>
    <property type="match status" value="1"/>
</dbReference>
<feature type="compositionally biased region" description="Low complexity" evidence="1">
    <location>
        <begin position="602"/>
        <end position="616"/>
    </location>
</feature>
<comment type="caution">
    <text evidence="2">The sequence shown here is derived from an EMBL/GenBank/DDBJ whole genome shotgun (WGS) entry which is preliminary data.</text>
</comment>
<accession>A0A9N9L407</accession>
<name>A0A9N9L407_9HELO</name>
<feature type="compositionally biased region" description="Polar residues" evidence="1">
    <location>
        <begin position="656"/>
        <end position="678"/>
    </location>
</feature>
<feature type="compositionally biased region" description="Low complexity" evidence="1">
    <location>
        <begin position="287"/>
        <end position="320"/>
    </location>
</feature>
<gene>
    <name evidence="2" type="ORF">HYFRA_00000075</name>
</gene>
<dbReference type="InterPro" id="IPR029005">
    <property type="entry name" value="LIM-bd/SEUSS"/>
</dbReference>
<dbReference type="EMBL" id="CAJVRL010000081">
    <property type="protein sequence ID" value="CAG8957738.1"/>
    <property type="molecule type" value="Genomic_DNA"/>
</dbReference>
<feature type="compositionally biased region" description="Pro residues" evidence="1">
    <location>
        <begin position="274"/>
        <end position="286"/>
    </location>
</feature>
<feature type="region of interest" description="Disordered" evidence="1">
    <location>
        <begin position="602"/>
        <end position="719"/>
    </location>
</feature>
<feature type="compositionally biased region" description="Low complexity" evidence="1">
    <location>
        <begin position="254"/>
        <end position="273"/>
    </location>
</feature>
<feature type="compositionally biased region" description="Low complexity" evidence="1">
    <location>
        <begin position="215"/>
        <end position="237"/>
    </location>
</feature>
<feature type="compositionally biased region" description="Basic residues" evidence="1">
    <location>
        <begin position="710"/>
        <end position="719"/>
    </location>
</feature>
<feature type="region of interest" description="Disordered" evidence="1">
    <location>
        <begin position="512"/>
        <end position="552"/>
    </location>
</feature>
<reference evidence="2" key="1">
    <citation type="submission" date="2021-07" db="EMBL/GenBank/DDBJ databases">
        <authorList>
            <person name="Durling M."/>
        </authorList>
    </citation>
    <scope>NUCLEOTIDE SEQUENCE</scope>
</reference>
<feature type="region of interest" description="Disordered" evidence="1">
    <location>
        <begin position="205"/>
        <end position="237"/>
    </location>
</feature>
<feature type="compositionally biased region" description="Gly residues" evidence="1">
    <location>
        <begin position="59"/>
        <end position="70"/>
    </location>
</feature>
<proteinExistence type="predicted"/>
<feature type="region of interest" description="Disordered" evidence="1">
    <location>
        <begin position="254"/>
        <end position="321"/>
    </location>
</feature>
<dbReference type="AlphaFoldDB" id="A0A9N9L407"/>
<dbReference type="Proteomes" id="UP000696280">
    <property type="component" value="Unassembled WGS sequence"/>
</dbReference>
<sequence>MMTSLAQAYSPHGGIQQHPGVPPGHPMAGPHNPGQPGMPQQMHMAVSGPGGPQVSQAGGMMGGMPPGAGGPSAHALQHLNPNAAQAQQALIQQQQAMAFQQQNPQYMQQQQQHILRQQQARQMMMQQHYSGGMPTQNGMQISQAQYQAMQRANPGMARPVNLPQHLQQAQAQAQHTLQQQQEVAAQQHQHQQQLIAQQIALQHQATQAQGGGNPGQPNQMQQMHNLQQAQMAQHQQAQQQAQAQAQQQAQQQQQQQQQSAAASQQNLPAQSQPQPQPQSQPNPQGQPPQVQQVQPPNPVLQQQQQAAMMAARQQQAQAQHNGEKFRGQSVMKLMSFANKLSGFGTASKSLQSYIGAGAEKLAAQGMKQRDDLKYWSEFVGKFFSPRGVLRHTLWDADLNTNKQFEITFPALARYFHTHFESGIQTMQLIMEEGAERDLPNGGFFVDCPRSSLVYWFDNSSQLVASGSLRAHFDSDRLIELLEFITSSHEEYLPRSRIIEAARPLHEWGKEWHKVNAPQEGKQSPELNKKKPKPMKSPPQAPPEIDIPDSKVKKSMGITPNVFRFLELAEVMGQMNPLFGYAHQHSSLAPYAALDQYVHQVANNVPNNPGQQQNPSGPRTPGMSNFPMGASPAAAHLQLPDGSPHIGGSPAQAPGMQLQQSQHGTSSSGPSANTSPNTSNKRRRPSTVKTEDEAQANGTQSKTAVRPSPRITKRQKPNGP</sequence>
<feature type="region of interest" description="Disordered" evidence="1">
    <location>
        <begin position="1"/>
        <end position="76"/>
    </location>
</feature>
<organism evidence="2 3">
    <name type="scientific">Hymenoscyphus fraxineus</name>
    <dbReference type="NCBI Taxonomy" id="746836"/>
    <lineage>
        <taxon>Eukaryota</taxon>
        <taxon>Fungi</taxon>
        <taxon>Dikarya</taxon>
        <taxon>Ascomycota</taxon>
        <taxon>Pezizomycotina</taxon>
        <taxon>Leotiomycetes</taxon>
        <taxon>Helotiales</taxon>
        <taxon>Helotiaceae</taxon>
        <taxon>Hymenoscyphus</taxon>
    </lineage>
</organism>
<evidence type="ECO:0000313" key="2">
    <source>
        <dbReference type="EMBL" id="CAG8957738.1"/>
    </source>
</evidence>
<keyword evidence="3" id="KW-1185">Reference proteome</keyword>